<comment type="caution">
    <text evidence="1">The sequence shown here is derived from an EMBL/GenBank/DDBJ whole genome shotgun (WGS) entry which is preliminary data.</text>
</comment>
<evidence type="ECO:0000313" key="1">
    <source>
        <dbReference type="EMBL" id="MCI75238.1"/>
    </source>
</evidence>
<name>A0A392UQW3_9FABA</name>
<sequence>MMKSIQNDWRSCSIQESMDLRRMRTTRNSQKRCHGMEGVG</sequence>
<evidence type="ECO:0000313" key="2">
    <source>
        <dbReference type="Proteomes" id="UP000265520"/>
    </source>
</evidence>
<dbReference type="AlphaFoldDB" id="A0A392UQW3"/>
<feature type="non-terminal residue" evidence="1">
    <location>
        <position position="40"/>
    </location>
</feature>
<dbReference type="Proteomes" id="UP000265520">
    <property type="component" value="Unassembled WGS sequence"/>
</dbReference>
<accession>A0A392UQW3</accession>
<keyword evidence="2" id="KW-1185">Reference proteome</keyword>
<proteinExistence type="predicted"/>
<dbReference type="EMBL" id="LXQA010877951">
    <property type="protein sequence ID" value="MCI75238.1"/>
    <property type="molecule type" value="Genomic_DNA"/>
</dbReference>
<reference evidence="1 2" key="1">
    <citation type="journal article" date="2018" name="Front. Plant Sci.">
        <title>Red Clover (Trifolium pratense) and Zigzag Clover (T. medium) - A Picture of Genomic Similarities and Differences.</title>
        <authorList>
            <person name="Dluhosova J."/>
            <person name="Istvanek J."/>
            <person name="Nedelnik J."/>
            <person name="Repkova J."/>
        </authorList>
    </citation>
    <scope>NUCLEOTIDE SEQUENCE [LARGE SCALE GENOMIC DNA]</scope>
    <source>
        <strain evidence="2">cv. 10/8</strain>
        <tissue evidence="1">Leaf</tissue>
    </source>
</reference>
<organism evidence="1 2">
    <name type="scientific">Trifolium medium</name>
    <dbReference type="NCBI Taxonomy" id="97028"/>
    <lineage>
        <taxon>Eukaryota</taxon>
        <taxon>Viridiplantae</taxon>
        <taxon>Streptophyta</taxon>
        <taxon>Embryophyta</taxon>
        <taxon>Tracheophyta</taxon>
        <taxon>Spermatophyta</taxon>
        <taxon>Magnoliopsida</taxon>
        <taxon>eudicotyledons</taxon>
        <taxon>Gunneridae</taxon>
        <taxon>Pentapetalae</taxon>
        <taxon>rosids</taxon>
        <taxon>fabids</taxon>
        <taxon>Fabales</taxon>
        <taxon>Fabaceae</taxon>
        <taxon>Papilionoideae</taxon>
        <taxon>50 kb inversion clade</taxon>
        <taxon>NPAAA clade</taxon>
        <taxon>Hologalegina</taxon>
        <taxon>IRL clade</taxon>
        <taxon>Trifolieae</taxon>
        <taxon>Trifolium</taxon>
    </lineage>
</organism>
<protein>
    <submittedName>
        <fullName evidence="1">Uncharacterized protein</fullName>
    </submittedName>
</protein>